<dbReference type="InterPro" id="IPR004113">
    <property type="entry name" value="FAD-bd_oxidored_4_C"/>
</dbReference>
<evidence type="ECO:0000256" key="3">
    <source>
        <dbReference type="ARBA" id="ARBA00022630"/>
    </source>
</evidence>
<dbReference type="PANTHER" id="PTHR46568">
    <property type="entry name" value="ALKYLDIHYDROXYACETONEPHOSPHATE SYNTHASE, PEROXISOMAL"/>
    <property type="match status" value="1"/>
</dbReference>
<organism evidence="6">
    <name type="scientific">marine metagenome</name>
    <dbReference type="NCBI Taxonomy" id="408172"/>
    <lineage>
        <taxon>unclassified sequences</taxon>
        <taxon>metagenomes</taxon>
        <taxon>ecological metagenomes</taxon>
    </lineage>
</organism>
<dbReference type="PROSITE" id="PS51387">
    <property type="entry name" value="FAD_PCMH"/>
    <property type="match status" value="1"/>
</dbReference>
<dbReference type="Gene3D" id="3.30.70.3450">
    <property type="match status" value="1"/>
</dbReference>
<dbReference type="FunFam" id="1.10.45.10:FF:000001">
    <property type="entry name" value="D-lactate dehydrogenase mitochondrial"/>
    <property type="match status" value="1"/>
</dbReference>
<name>A0A382APX2_9ZZZZ</name>
<dbReference type="GO" id="GO:0071949">
    <property type="term" value="F:FAD binding"/>
    <property type="evidence" value="ECO:0007669"/>
    <property type="project" value="InterPro"/>
</dbReference>
<dbReference type="AlphaFoldDB" id="A0A382APX2"/>
<feature type="domain" description="FAD-binding PCMH-type" evidence="5">
    <location>
        <begin position="96"/>
        <end position="277"/>
    </location>
</feature>
<dbReference type="GO" id="GO:0008609">
    <property type="term" value="F:alkylglycerone-phosphate synthase activity"/>
    <property type="evidence" value="ECO:0007669"/>
    <property type="project" value="InterPro"/>
</dbReference>
<dbReference type="InterPro" id="IPR016164">
    <property type="entry name" value="FAD-linked_Oxase-like_C"/>
</dbReference>
<keyword evidence="3" id="KW-0285">Flavoprotein</keyword>
<dbReference type="Pfam" id="PF01565">
    <property type="entry name" value="FAD_binding_4"/>
    <property type="match status" value="1"/>
</dbReference>
<dbReference type="SUPFAM" id="SSF56176">
    <property type="entry name" value="FAD-binding/transporter-associated domain-like"/>
    <property type="match status" value="1"/>
</dbReference>
<comment type="cofactor">
    <cofactor evidence="1">
        <name>FAD</name>
        <dbReference type="ChEBI" id="CHEBI:57692"/>
    </cofactor>
</comment>
<protein>
    <recommendedName>
        <fullName evidence="5">FAD-binding PCMH-type domain-containing protein</fullName>
    </recommendedName>
</protein>
<dbReference type="Gene3D" id="1.10.45.10">
    <property type="entry name" value="Vanillyl-alcohol Oxidase, Chain A, domain 4"/>
    <property type="match status" value="1"/>
</dbReference>
<dbReference type="InterPro" id="IPR036318">
    <property type="entry name" value="FAD-bd_PCMH-like_sf"/>
</dbReference>
<dbReference type="InterPro" id="IPR006094">
    <property type="entry name" value="Oxid_FAD_bind_N"/>
</dbReference>
<evidence type="ECO:0000259" key="5">
    <source>
        <dbReference type="PROSITE" id="PS51387"/>
    </source>
</evidence>
<dbReference type="PANTHER" id="PTHR46568:SF1">
    <property type="entry name" value="ALKYLDIHYDROXYACETONEPHOSPHATE SYNTHASE, PEROXISOMAL"/>
    <property type="match status" value="1"/>
</dbReference>
<dbReference type="InterPro" id="IPR016169">
    <property type="entry name" value="FAD-bd_PCMH_sub2"/>
</dbReference>
<evidence type="ECO:0000313" key="6">
    <source>
        <dbReference type="EMBL" id="SVB03073.1"/>
    </source>
</evidence>
<evidence type="ECO:0000256" key="4">
    <source>
        <dbReference type="ARBA" id="ARBA00022827"/>
    </source>
</evidence>
<dbReference type="Pfam" id="PF02913">
    <property type="entry name" value="FAD-oxidase_C"/>
    <property type="match status" value="1"/>
</dbReference>
<keyword evidence="4" id="KW-0274">FAD</keyword>
<reference evidence="6" key="1">
    <citation type="submission" date="2018-05" db="EMBL/GenBank/DDBJ databases">
        <authorList>
            <person name="Lanie J.A."/>
            <person name="Ng W.-L."/>
            <person name="Kazmierczak K.M."/>
            <person name="Andrzejewski T.M."/>
            <person name="Davidsen T.M."/>
            <person name="Wayne K.J."/>
            <person name="Tettelin H."/>
            <person name="Glass J.I."/>
            <person name="Rusch D."/>
            <person name="Podicherti R."/>
            <person name="Tsui H.-C.T."/>
            <person name="Winkler M.E."/>
        </authorList>
    </citation>
    <scope>NUCLEOTIDE SEQUENCE</scope>
</reference>
<evidence type="ECO:0000256" key="2">
    <source>
        <dbReference type="ARBA" id="ARBA00008000"/>
    </source>
</evidence>
<dbReference type="Gene3D" id="3.30.465.10">
    <property type="match status" value="1"/>
</dbReference>
<proteinExistence type="inferred from homology"/>
<dbReference type="SUPFAM" id="SSF55103">
    <property type="entry name" value="FAD-linked oxidases, C-terminal domain"/>
    <property type="match status" value="1"/>
</dbReference>
<gene>
    <name evidence="6" type="ORF">METZ01_LOCUS155927</name>
</gene>
<dbReference type="GO" id="GO:0008610">
    <property type="term" value="P:lipid biosynthetic process"/>
    <property type="evidence" value="ECO:0007669"/>
    <property type="project" value="InterPro"/>
</dbReference>
<dbReference type="GO" id="GO:0005777">
    <property type="term" value="C:peroxisome"/>
    <property type="evidence" value="ECO:0007669"/>
    <property type="project" value="UniProtKB-ARBA"/>
</dbReference>
<comment type="similarity">
    <text evidence="2">Belongs to the FAD-binding oxidoreductase/transferase type 4 family.</text>
</comment>
<sequence length="570" mass="63393">MKWWGWGDEDVTFSDADKPKLWPYLGGELGLEEGVPVPPVSFEEINLPAAKTNLPFTAALKGALKADQISEDKKDRLIHAAGKAFRDLLRLRRGQVDYAPDLIVYPSNEDDVVAIIKAANEHDAVIIPFGGGTNIAGCLEPKDRNGRFIVSLDMWRMNRVLSVDKKSLIARIQAGVYGPHMEEQLVQEDVTLGHFPDSFVHSTLGGWVATRSAGMQSDKYGKIEDMVIALRMVTPSGTIVTRTVPNTSNGIDVRSLCVGSEGILGVITEVTVQVHRLPEYKMFEGWLFPDFESGIKAIHECMRLGVMPVITRLNDPGKTALSAAFKKPESGLKAKISALVKWYLRAIKGFDFNQCCMMTTAYEGDYDTFHMQRRESSRIFRKHDGFCLGEGPGKSFQEAKYDFPHVRDYLMDRGVMGDVSETSTTWDNLFNLYSKTLSNIDQAIRNTGVDPWVGCHISHNYHTGASLYFTFGCRQIEGRELEQYLYIKKAAEDSFMENGGTVSHHHAVGTEHLPWIEEDLSPAGVKAVKAIKDGLDPNGVMNPGKIIPGDDPLREWGISDEAIQSFEKAN</sequence>
<dbReference type="InterPro" id="IPR016171">
    <property type="entry name" value="Vanillyl_alc_oxidase_C-sub2"/>
</dbReference>
<dbReference type="InterPro" id="IPR025650">
    <property type="entry name" value="Alkyl-DHAP_Synthase"/>
</dbReference>
<accession>A0A382APX2</accession>
<dbReference type="InterPro" id="IPR016166">
    <property type="entry name" value="FAD-bd_PCMH"/>
</dbReference>
<dbReference type="Gene3D" id="3.30.300.330">
    <property type="match status" value="1"/>
</dbReference>
<evidence type="ECO:0000256" key="1">
    <source>
        <dbReference type="ARBA" id="ARBA00001974"/>
    </source>
</evidence>
<dbReference type="EMBL" id="UINC01026149">
    <property type="protein sequence ID" value="SVB03073.1"/>
    <property type="molecule type" value="Genomic_DNA"/>
</dbReference>